<dbReference type="RefSeq" id="WP_326509098.1">
    <property type="nucleotide sequence ID" value="NZ_JAWIIV010000030.1"/>
</dbReference>
<gene>
    <name evidence="1" type="ORF">RY831_24985</name>
</gene>
<dbReference type="SUPFAM" id="SSF54427">
    <property type="entry name" value="NTF2-like"/>
    <property type="match status" value="1"/>
</dbReference>
<dbReference type="EMBL" id="JAWIIV010000030">
    <property type="protein sequence ID" value="MEC4722423.1"/>
    <property type="molecule type" value="Genomic_DNA"/>
</dbReference>
<dbReference type="InterPro" id="IPR032710">
    <property type="entry name" value="NTF2-like_dom_sf"/>
</dbReference>
<organism evidence="1 2">
    <name type="scientific">Noviherbaspirillum album</name>
    <dbReference type="NCBI Taxonomy" id="3080276"/>
    <lineage>
        <taxon>Bacteria</taxon>
        <taxon>Pseudomonadati</taxon>
        <taxon>Pseudomonadota</taxon>
        <taxon>Betaproteobacteria</taxon>
        <taxon>Burkholderiales</taxon>
        <taxon>Oxalobacteraceae</taxon>
        <taxon>Noviherbaspirillum</taxon>
    </lineage>
</organism>
<protein>
    <submittedName>
        <fullName evidence="1">Nuclear transport factor 2 family protein</fullName>
    </submittedName>
</protein>
<keyword evidence="2" id="KW-1185">Reference proteome</keyword>
<evidence type="ECO:0000313" key="1">
    <source>
        <dbReference type="EMBL" id="MEC4722423.1"/>
    </source>
</evidence>
<reference evidence="1 2" key="1">
    <citation type="submission" date="2023-10" db="EMBL/GenBank/DDBJ databases">
        <title>Noviherbaspirillum sp. CPCC 100848 genome assembly.</title>
        <authorList>
            <person name="Li X.Y."/>
            <person name="Fang X.M."/>
        </authorList>
    </citation>
    <scope>NUCLEOTIDE SEQUENCE [LARGE SCALE GENOMIC DNA]</scope>
    <source>
        <strain evidence="1 2">CPCC 100848</strain>
    </source>
</reference>
<dbReference type="Gene3D" id="3.10.450.50">
    <property type="match status" value="1"/>
</dbReference>
<comment type="caution">
    <text evidence="1">The sequence shown here is derived from an EMBL/GenBank/DDBJ whole genome shotgun (WGS) entry which is preliminary data.</text>
</comment>
<accession>A0ABU6JFI4</accession>
<name>A0ABU6JFI4_9BURK</name>
<proteinExistence type="predicted"/>
<evidence type="ECO:0000313" key="2">
    <source>
        <dbReference type="Proteomes" id="UP001352263"/>
    </source>
</evidence>
<sequence length="159" mass="17845">MEPLNLCRRYLAAINASSLADILALFDSPNAPVVSPTHGQLPVSAYVPTLFHNNERFIIRIRHVFEALSQGASIALHCHCTCIGNDGQVVEFDSVDIFELNEARKKFKKLTVIYDPTNLSVRTCRGELNNAGFPSRPTMPDETRYYNFELDFDSPRQAA</sequence>
<dbReference type="Proteomes" id="UP001352263">
    <property type="component" value="Unassembled WGS sequence"/>
</dbReference>